<evidence type="ECO:0000313" key="3">
    <source>
        <dbReference type="Proteomes" id="UP000281771"/>
    </source>
</evidence>
<dbReference type="EMBL" id="RQZA01000001">
    <property type="protein sequence ID" value="RRD32236.1"/>
    <property type="molecule type" value="Genomic_DNA"/>
</dbReference>
<feature type="transmembrane region" description="Helical" evidence="1">
    <location>
        <begin position="110"/>
        <end position="135"/>
    </location>
</feature>
<keyword evidence="1" id="KW-1133">Transmembrane helix</keyword>
<sequence>MKRQAFLEALKLALKDLPEQEIQSSLAYFNEMIDDRIDDGMTEEEAVTDMGHVDEIATKLLVENQTLVKRVKDKFIPKRRLATWEMILIILGFPIWGSLLLAVVTIFLSLIITVISIGLGAIAGILTGVALLFAVPFSTNNSLDGQLLSIALSLLSIGLGLLVFSWIVQLFHFAKTYAKQHRK</sequence>
<feature type="transmembrane region" description="Helical" evidence="1">
    <location>
        <begin position="147"/>
        <end position="168"/>
    </location>
</feature>
<dbReference type="AlphaFoldDB" id="A0A3P1VF07"/>
<evidence type="ECO:0000256" key="1">
    <source>
        <dbReference type="SAM" id="Phobius"/>
    </source>
</evidence>
<organism evidence="2 3">
    <name type="scientific">Streptococcus minor</name>
    <dbReference type="NCBI Taxonomy" id="229549"/>
    <lineage>
        <taxon>Bacteria</taxon>
        <taxon>Bacillati</taxon>
        <taxon>Bacillota</taxon>
        <taxon>Bacilli</taxon>
        <taxon>Lactobacillales</taxon>
        <taxon>Streptococcaceae</taxon>
        <taxon>Streptococcus</taxon>
    </lineage>
</organism>
<dbReference type="Proteomes" id="UP000281771">
    <property type="component" value="Unassembled WGS sequence"/>
</dbReference>
<gene>
    <name evidence="2" type="ORF">EII38_00430</name>
</gene>
<proteinExistence type="predicted"/>
<dbReference type="RefSeq" id="WP_124775138.1">
    <property type="nucleotide sequence ID" value="NZ_RQZA01000001.1"/>
</dbReference>
<keyword evidence="3" id="KW-1185">Reference proteome</keyword>
<name>A0A3P1VF07_9STRE</name>
<dbReference type="STRING" id="1123309.GCA_000377005_01305"/>
<keyword evidence="1" id="KW-0472">Membrane</keyword>
<keyword evidence="1" id="KW-0812">Transmembrane</keyword>
<evidence type="ECO:0000313" key="2">
    <source>
        <dbReference type="EMBL" id="RRD32236.1"/>
    </source>
</evidence>
<reference evidence="2 3" key="1">
    <citation type="submission" date="2018-11" db="EMBL/GenBank/DDBJ databases">
        <title>Genomes From Bacteria Associated with the Canine Oral Cavity: a Test Case for Automated Genome-Based Taxonomic Assignment.</title>
        <authorList>
            <person name="Coil D.A."/>
            <person name="Jospin G."/>
            <person name="Darling A.E."/>
            <person name="Wallis C."/>
            <person name="Davis I.J."/>
            <person name="Harris S."/>
            <person name="Eisen J.A."/>
            <person name="Holcombe L.J."/>
            <person name="O'Flynn C."/>
        </authorList>
    </citation>
    <scope>NUCLEOTIDE SEQUENCE [LARGE SCALE GENOMIC DNA]</scope>
    <source>
        <strain evidence="2 3">OH4621_COT-116</strain>
    </source>
</reference>
<accession>A0A3P1VF07</accession>
<feature type="transmembrane region" description="Helical" evidence="1">
    <location>
        <begin position="81"/>
        <end position="104"/>
    </location>
</feature>
<comment type="caution">
    <text evidence="2">The sequence shown here is derived from an EMBL/GenBank/DDBJ whole genome shotgun (WGS) entry which is preliminary data.</text>
</comment>
<protein>
    <submittedName>
        <fullName evidence="2">DUF1700 domain-containing protein</fullName>
    </submittedName>
</protein>
<dbReference type="Pfam" id="PF22564">
    <property type="entry name" value="HAAS"/>
    <property type="match status" value="1"/>
</dbReference>